<protein>
    <recommendedName>
        <fullName evidence="4">Prepilin-type N-terminal cleavage/methylation domain-containing protein</fullName>
    </recommendedName>
</protein>
<keyword evidence="1" id="KW-0472">Membrane</keyword>
<keyword evidence="1" id="KW-0812">Transmembrane</keyword>
<evidence type="ECO:0000313" key="3">
    <source>
        <dbReference type="Proteomes" id="UP000009226"/>
    </source>
</evidence>
<dbReference type="AlphaFoldDB" id="F6BA46"/>
<dbReference type="eggNOG" id="ENOG5033FPQ">
    <property type="taxonomic scope" value="Bacteria"/>
</dbReference>
<dbReference type="HOGENOM" id="CLU_1934624_0_0_9"/>
<dbReference type="PROSITE" id="PS00409">
    <property type="entry name" value="PROKAR_NTER_METHYL"/>
    <property type="match status" value="1"/>
</dbReference>
<dbReference type="Proteomes" id="UP000009226">
    <property type="component" value="Chromosome"/>
</dbReference>
<organism evidence="2 3">
    <name type="scientific">Desulfotomaculum nigrificans (strain DSM 14880 / VKM B-2319 / CO-1-SRB)</name>
    <name type="common">Desulfotomaculum carboxydivorans</name>
    <dbReference type="NCBI Taxonomy" id="868595"/>
    <lineage>
        <taxon>Bacteria</taxon>
        <taxon>Bacillati</taxon>
        <taxon>Bacillota</taxon>
        <taxon>Clostridia</taxon>
        <taxon>Eubacteriales</taxon>
        <taxon>Desulfotomaculaceae</taxon>
        <taxon>Desulfotomaculum</taxon>
    </lineage>
</organism>
<dbReference type="RefSeq" id="WP_013810592.1">
    <property type="nucleotide sequence ID" value="NC_015565.1"/>
</dbReference>
<evidence type="ECO:0008006" key="4">
    <source>
        <dbReference type="Google" id="ProtNLM"/>
    </source>
</evidence>
<sequence>MAANLVKHQNQHGLTLVEVLVATTILSMVVLAVANVLITGRLANYSAKQKSVAINLAQGKMEEILAQEITSPQPPQAGSFNDMPGYKYTYYIEDYKIDANSFWAIHVTVYYDHNGKPQNEVYLFTLKRKG</sequence>
<gene>
    <name evidence="2" type="ordered locus">Desca_2176</name>
</gene>
<evidence type="ECO:0000313" key="2">
    <source>
        <dbReference type="EMBL" id="AEF95015.1"/>
    </source>
</evidence>
<dbReference type="STRING" id="868595.Desca_2176"/>
<dbReference type="NCBIfam" id="TIGR02532">
    <property type="entry name" value="IV_pilin_GFxxxE"/>
    <property type="match status" value="1"/>
</dbReference>
<accession>F6BA46</accession>
<dbReference type="InterPro" id="IPR012902">
    <property type="entry name" value="N_methyl_site"/>
</dbReference>
<evidence type="ECO:0000256" key="1">
    <source>
        <dbReference type="SAM" id="Phobius"/>
    </source>
</evidence>
<dbReference type="KEGG" id="dca:Desca_2176"/>
<reference evidence="2" key="1">
    <citation type="submission" date="2011-05" db="EMBL/GenBank/DDBJ databases">
        <title>Complete sequence of Desulfotomaculum carboxydivorans CO-1-SRB.</title>
        <authorList>
            <consortium name="US DOE Joint Genome Institute"/>
            <person name="Lucas S."/>
            <person name="Han J."/>
            <person name="Lapidus A."/>
            <person name="Cheng J.-F."/>
            <person name="Goodwin L."/>
            <person name="Pitluck S."/>
            <person name="Peters L."/>
            <person name="Mikhailova N."/>
            <person name="Lu M."/>
            <person name="Han C."/>
            <person name="Tapia R."/>
            <person name="Land M."/>
            <person name="Hauser L."/>
            <person name="Kyrpides N."/>
            <person name="Ivanova N."/>
            <person name="Pagani I."/>
            <person name="Stams A."/>
            <person name="Plugge C."/>
            <person name="Muyzer G."/>
            <person name="Kuever J."/>
            <person name="Parshina S."/>
            <person name="Ivanova A."/>
            <person name="Nazina T."/>
            <person name="Woyke T."/>
        </authorList>
    </citation>
    <scope>NUCLEOTIDE SEQUENCE [LARGE SCALE GENOMIC DNA]</scope>
    <source>
        <strain evidence="2">CO-1-SRB</strain>
    </source>
</reference>
<keyword evidence="1" id="KW-1133">Transmembrane helix</keyword>
<name>F6BA46_DESCC</name>
<feature type="transmembrane region" description="Helical" evidence="1">
    <location>
        <begin position="20"/>
        <end position="40"/>
    </location>
</feature>
<keyword evidence="3" id="KW-1185">Reference proteome</keyword>
<proteinExistence type="predicted"/>
<dbReference type="Pfam" id="PF07963">
    <property type="entry name" value="N_methyl"/>
    <property type="match status" value="1"/>
</dbReference>
<dbReference type="EMBL" id="CP002736">
    <property type="protein sequence ID" value="AEF95015.1"/>
    <property type="molecule type" value="Genomic_DNA"/>
</dbReference>